<evidence type="ECO:0000313" key="1">
    <source>
        <dbReference type="EMBL" id="PWE56388.1"/>
    </source>
</evidence>
<dbReference type="OrthoDB" id="9900223at2"/>
<evidence type="ECO:0000313" key="2">
    <source>
        <dbReference type="Proteomes" id="UP000245252"/>
    </source>
</evidence>
<protein>
    <submittedName>
        <fullName evidence="1">Uncharacterized protein</fullName>
    </submittedName>
</protein>
<accession>A0A2U2DSW4</accession>
<comment type="caution">
    <text evidence="1">The sequence shown here is derived from an EMBL/GenBank/DDBJ whole genome shotgun (WGS) entry which is preliminary data.</text>
</comment>
<dbReference type="AlphaFoldDB" id="A0A2U2DSW4"/>
<sequence length="70" mass="8009">MGDETPTPERFTLSQDNDSHWYVVPVSKQEEWDAWLSLNSDDERAWEPPSFARATGGSYSLVTFSDPEIE</sequence>
<keyword evidence="2" id="KW-1185">Reference proteome</keyword>
<name>A0A2U2DSW4_9HYPH</name>
<dbReference type="EMBL" id="QFBC01000003">
    <property type="protein sequence ID" value="PWE56388.1"/>
    <property type="molecule type" value="Genomic_DNA"/>
</dbReference>
<organism evidence="1 2">
    <name type="scientific">Metarhizobium album</name>
    <dbReference type="NCBI Taxonomy" id="2182425"/>
    <lineage>
        <taxon>Bacteria</taxon>
        <taxon>Pseudomonadati</taxon>
        <taxon>Pseudomonadota</taxon>
        <taxon>Alphaproteobacteria</taxon>
        <taxon>Hyphomicrobiales</taxon>
        <taxon>Rhizobiaceae</taxon>
        <taxon>Metarhizobium</taxon>
    </lineage>
</organism>
<dbReference type="RefSeq" id="WP_109457764.1">
    <property type="nucleotide sequence ID" value="NZ_QFBC01000003.1"/>
</dbReference>
<proteinExistence type="predicted"/>
<gene>
    <name evidence="1" type="ORF">DEM27_08290</name>
</gene>
<dbReference type="Proteomes" id="UP000245252">
    <property type="component" value="Unassembled WGS sequence"/>
</dbReference>
<reference evidence="1 2" key="1">
    <citation type="submission" date="2018-05" db="EMBL/GenBank/DDBJ databases">
        <title>The draft genome of strain NS-104.</title>
        <authorList>
            <person name="Hang P."/>
            <person name="Jiang J."/>
        </authorList>
    </citation>
    <scope>NUCLEOTIDE SEQUENCE [LARGE SCALE GENOMIC DNA]</scope>
    <source>
        <strain evidence="1 2">NS-104</strain>
    </source>
</reference>